<name>A0A3S4U372_9ACTO</name>
<dbReference type="Proteomes" id="UP000276899">
    <property type="component" value="Chromosome"/>
</dbReference>
<feature type="transmembrane region" description="Helical" evidence="2">
    <location>
        <begin position="81"/>
        <end position="100"/>
    </location>
</feature>
<keyword evidence="4" id="KW-1185">Reference proteome</keyword>
<evidence type="ECO:0000256" key="1">
    <source>
        <dbReference type="SAM" id="MobiDB-lite"/>
    </source>
</evidence>
<feature type="compositionally biased region" description="Basic and acidic residues" evidence="1">
    <location>
        <begin position="160"/>
        <end position="173"/>
    </location>
</feature>
<accession>A0A3S4U372</accession>
<evidence type="ECO:0000313" key="4">
    <source>
        <dbReference type="Proteomes" id="UP000276899"/>
    </source>
</evidence>
<protein>
    <recommendedName>
        <fullName evidence="5">Integral membrane protein</fullName>
    </recommendedName>
</protein>
<evidence type="ECO:0000313" key="3">
    <source>
        <dbReference type="EMBL" id="VEG75375.1"/>
    </source>
</evidence>
<keyword evidence="2" id="KW-1133">Transmembrane helix</keyword>
<organism evidence="3 4">
    <name type="scientific">Actinomyces slackii</name>
    <dbReference type="NCBI Taxonomy" id="52774"/>
    <lineage>
        <taxon>Bacteria</taxon>
        <taxon>Bacillati</taxon>
        <taxon>Actinomycetota</taxon>
        <taxon>Actinomycetes</taxon>
        <taxon>Actinomycetales</taxon>
        <taxon>Actinomycetaceae</taxon>
        <taxon>Actinomyces</taxon>
    </lineage>
</organism>
<reference evidence="3 4" key="1">
    <citation type="submission" date="2018-12" db="EMBL/GenBank/DDBJ databases">
        <authorList>
            <consortium name="Pathogen Informatics"/>
        </authorList>
    </citation>
    <scope>NUCLEOTIDE SEQUENCE [LARGE SCALE GENOMIC DNA]</scope>
    <source>
        <strain evidence="3 4">NCTC11923</strain>
    </source>
</reference>
<feature type="transmembrane region" description="Helical" evidence="2">
    <location>
        <begin position="55"/>
        <end position="74"/>
    </location>
</feature>
<feature type="transmembrane region" description="Helical" evidence="2">
    <location>
        <begin position="21"/>
        <end position="43"/>
    </location>
</feature>
<keyword evidence="2" id="KW-0812">Transmembrane</keyword>
<dbReference type="EMBL" id="LR134363">
    <property type="protein sequence ID" value="VEG75375.1"/>
    <property type="molecule type" value="Genomic_DNA"/>
</dbReference>
<dbReference type="AlphaFoldDB" id="A0A3S4U372"/>
<evidence type="ECO:0000256" key="2">
    <source>
        <dbReference type="SAM" id="Phobius"/>
    </source>
</evidence>
<evidence type="ECO:0008006" key="5">
    <source>
        <dbReference type="Google" id="ProtNLM"/>
    </source>
</evidence>
<dbReference type="KEGG" id="asla:NCTC11923_02037"/>
<proteinExistence type="predicted"/>
<feature type="region of interest" description="Disordered" evidence="1">
    <location>
        <begin position="160"/>
        <end position="188"/>
    </location>
</feature>
<gene>
    <name evidence="3" type="ORF">NCTC11923_02037</name>
</gene>
<sequence length="188" mass="20023">MDERLPAREVQDTRRPAYGAGRLLVVLFAGLGLVILLPAVVALVRAPHTAPVVEAFNILGGLLYLLLAVCVAHNGRRMRNIGWMSLAALATMAVLIGALSLSSPVPYLEGSAWAHGGARLAYLPLIAPVVAAVWMWMSDPRRIVVNAERITELSDSLSERARAARSAEPRDQDGQDGAAGGAQPDTEQ</sequence>
<feature type="transmembrane region" description="Helical" evidence="2">
    <location>
        <begin position="120"/>
        <end position="137"/>
    </location>
</feature>
<keyword evidence="2" id="KW-0472">Membrane</keyword>
<dbReference type="RefSeq" id="WP_051281336.1">
    <property type="nucleotide sequence ID" value="NZ_CBCRWE010000013.1"/>
</dbReference>
<dbReference type="STRING" id="1278298.GCA_000428685_00471"/>